<protein>
    <submittedName>
        <fullName evidence="1">Uncharacterized protein</fullName>
    </submittedName>
</protein>
<proteinExistence type="predicted"/>
<dbReference type="AlphaFoldDB" id="A0A6C0C4X2"/>
<reference evidence="1" key="1">
    <citation type="journal article" date="2020" name="Nature">
        <title>Giant virus diversity and host interactions through global metagenomics.</title>
        <authorList>
            <person name="Schulz F."/>
            <person name="Roux S."/>
            <person name="Paez-Espino D."/>
            <person name="Jungbluth S."/>
            <person name="Walsh D.A."/>
            <person name="Denef V.J."/>
            <person name="McMahon K.D."/>
            <person name="Konstantinidis K.T."/>
            <person name="Eloe-Fadrosh E.A."/>
            <person name="Kyrpides N.C."/>
            <person name="Woyke T."/>
        </authorList>
    </citation>
    <scope>NUCLEOTIDE SEQUENCE</scope>
    <source>
        <strain evidence="1">GVMAG-M-3300020185-33</strain>
    </source>
</reference>
<name>A0A6C0C4X2_9ZZZZ</name>
<evidence type="ECO:0000313" key="1">
    <source>
        <dbReference type="EMBL" id="QHS99382.1"/>
    </source>
</evidence>
<dbReference type="EMBL" id="MN739341">
    <property type="protein sequence ID" value="QHS99382.1"/>
    <property type="molecule type" value="Genomic_DNA"/>
</dbReference>
<accession>A0A6C0C4X2</accession>
<organism evidence="1">
    <name type="scientific">viral metagenome</name>
    <dbReference type="NCBI Taxonomy" id="1070528"/>
    <lineage>
        <taxon>unclassified sequences</taxon>
        <taxon>metagenomes</taxon>
        <taxon>organismal metagenomes</taxon>
    </lineage>
</organism>
<sequence>MDDIYHNINCMIPETAIEIEYCTKYANIRYYNWDIWEEFIEEIKDSLWRNEFTGGPGAKYHNRVEIAKNKLILINIIIIVFS</sequence>